<evidence type="ECO:0000313" key="9">
    <source>
        <dbReference type="EMBL" id="MEJ8571937.1"/>
    </source>
</evidence>
<feature type="transmembrane region" description="Helical" evidence="7">
    <location>
        <begin position="480"/>
        <end position="501"/>
    </location>
</feature>
<feature type="domain" description="RCK C-terminal" evidence="8">
    <location>
        <begin position="212"/>
        <end position="296"/>
    </location>
</feature>
<accession>A0AAW9RI97</accession>
<evidence type="ECO:0000313" key="10">
    <source>
        <dbReference type="Proteomes" id="UP001378188"/>
    </source>
</evidence>
<keyword evidence="4" id="KW-0677">Repeat</keyword>
<feature type="transmembrane region" description="Helical" evidence="7">
    <location>
        <begin position="179"/>
        <end position="199"/>
    </location>
</feature>
<protein>
    <submittedName>
        <fullName evidence="9">SLC13 family permease</fullName>
    </submittedName>
</protein>
<dbReference type="InterPro" id="IPR004680">
    <property type="entry name" value="Cit_transptr-like_dom"/>
</dbReference>
<comment type="caution">
    <text evidence="9">The sequence shown here is derived from an EMBL/GenBank/DDBJ whole genome shotgun (WGS) entry which is preliminary data.</text>
</comment>
<evidence type="ECO:0000256" key="1">
    <source>
        <dbReference type="ARBA" id="ARBA00004141"/>
    </source>
</evidence>
<evidence type="ECO:0000256" key="6">
    <source>
        <dbReference type="ARBA" id="ARBA00023136"/>
    </source>
</evidence>
<evidence type="ECO:0000256" key="5">
    <source>
        <dbReference type="ARBA" id="ARBA00022989"/>
    </source>
</evidence>
<dbReference type="PROSITE" id="PS51202">
    <property type="entry name" value="RCK_C"/>
    <property type="match status" value="2"/>
</dbReference>
<feature type="transmembrane region" description="Helical" evidence="7">
    <location>
        <begin position="7"/>
        <end position="25"/>
    </location>
</feature>
<organism evidence="9 10">
    <name type="scientific">Microbaculum marinum</name>
    <dbReference type="NCBI Taxonomy" id="1764581"/>
    <lineage>
        <taxon>Bacteria</taxon>
        <taxon>Pseudomonadati</taxon>
        <taxon>Pseudomonadota</taxon>
        <taxon>Alphaproteobacteria</taxon>
        <taxon>Hyphomicrobiales</taxon>
        <taxon>Tepidamorphaceae</taxon>
        <taxon>Microbaculum</taxon>
    </lineage>
</organism>
<dbReference type="InterPro" id="IPR006037">
    <property type="entry name" value="RCK_C"/>
</dbReference>
<feature type="transmembrane region" description="Helical" evidence="7">
    <location>
        <begin position="405"/>
        <end position="438"/>
    </location>
</feature>
<proteinExistence type="predicted"/>
<feature type="domain" description="RCK C-terminal" evidence="8">
    <location>
        <begin position="303"/>
        <end position="387"/>
    </location>
</feature>
<evidence type="ECO:0000256" key="3">
    <source>
        <dbReference type="ARBA" id="ARBA00022692"/>
    </source>
</evidence>
<feature type="transmembrane region" description="Helical" evidence="7">
    <location>
        <begin position="507"/>
        <end position="525"/>
    </location>
</feature>
<feature type="transmembrane region" description="Helical" evidence="7">
    <location>
        <begin position="139"/>
        <end position="159"/>
    </location>
</feature>
<dbReference type="Pfam" id="PF02080">
    <property type="entry name" value="TrkA_C"/>
    <property type="match status" value="1"/>
</dbReference>
<keyword evidence="5 7" id="KW-1133">Transmembrane helix</keyword>
<dbReference type="Pfam" id="PF03600">
    <property type="entry name" value="CitMHS"/>
    <property type="match status" value="1"/>
</dbReference>
<dbReference type="EMBL" id="JAZHOF010000004">
    <property type="protein sequence ID" value="MEJ8571937.1"/>
    <property type="molecule type" value="Genomic_DNA"/>
</dbReference>
<dbReference type="GO" id="GO:0005886">
    <property type="term" value="C:plasma membrane"/>
    <property type="evidence" value="ECO:0007669"/>
    <property type="project" value="TreeGrafter"/>
</dbReference>
<dbReference type="SUPFAM" id="SSF116726">
    <property type="entry name" value="TrkA C-terminal domain-like"/>
    <property type="match status" value="2"/>
</dbReference>
<feature type="transmembrane region" description="Helical" evidence="7">
    <location>
        <begin position="99"/>
        <end position="127"/>
    </location>
</feature>
<dbReference type="GO" id="GO:0008324">
    <property type="term" value="F:monoatomic cation transmembrane transporter activity"/>
    <property type="evidence" value="ECO:0007669"/>
    <property type="project" value="InterPro"/>
</dbReference>
<feature type="transmembrane region" description="Helical" evidence="7">
    <location>
        <begin position="573"/>
        <end position="593"/>
    </location>
</feature>
<comment type="subcellular location">
    <subcellularLocation>
        <location evidence="1">Membrane</location>
        <topology evidence="1">Multi-pass membrane protein</topology>
    </subcellularLocation>
</comment>
<dbReference type="AlphaFoldDB" id="A0AAW9RI97"/>
<dbReference type="Gene3D" id="3.30.70.1450">
    <property type="entry name" value="Regulator of K+ conductance, C-terminal domain"/>
    <property type="match status" value="2"/>
</dbReference>
<dbReference type="Proteomes" id="UP001378188">
    <property type="component" value="Unassembled WGS sequence"/>
</dbReference>
<evidence type="ECO:0000256" key="2">
    <source>
        <dbReference type="ARBA" id="ARBA00022448"/>
    </source>
</evidence>
<dbReference type="InterPro" id="IPR051679">
    <property type="entry name" value="DASS-Related_Transporters"/>
</dbReference>
<dbReference type="PANTHER" id="PTHR43652">
    <property type="entry name" value="BASIC AMINO ACID ANTIPORTER YFCC-RELATED"/>
    <property type="match status" value="1"/>
</dbReference>
<dbReference type="PROSITE" id="PS01271">
    <property type="entry name" value="NA_SULFATE"/>
    <property type="match status" value="1"/>
</dbReference>
<feature type="transmembrane region" description="Helical" evidence="7">
    <location>
        <begin position="60"/>
        <end position="79"/>
    </location>
</feature>
<evidence type="ECO:0000256" key="4">
    <source>
        <dbReference type="ARBA" id="ARBA00022737"/>
    </source>
</evidence>
<feature type="transmembrane region" description="Helical" evidence="7">
    <location>
        <begin position="534"/>
        <end position="553"/>
    </location>
</feature>
<keyword evidence="6 7" id="KW-0472">Membrane</keyword>
<keyword evidence="2" id="KW-0813">Transport</keyword>
<sequence>MPFPDEYNAFIGLALLIALFVAFVLERYPPAVIASVGAIAFLSLGFLTTDEMIGVFSNHAPITIAAMFVLSGALVRTGLLEAVASFAIAKAARSPGFALASVLLGAMAASAFVNNTPVVIVLIPIVIRLAMSVGSSPSRLLIPLSYATILGGTCTLIGTSTNLLVDGVARQGGLAPFSIFEITPIGIVTALVGIGYMMVIGQRLLPSQSELPDAIQKEDEQTFLTEVTVHQDSDMVGEKIGALTEFKIGGVRVIGVQRRTGTLRENLAEVQIEAGDRLILLAPSAEVLTLNDMYGISVGATKRRQDRLEKTDTLVVEAVVATSPHGPAHTLSDHDLPGRYGIVPLAIHRHQHIAGPNLASVRLRPADLLLLEGRPSALAALASDSEFVTISQTKARAYRRAKAPLAIAALVAVVAMAALNVMDIGGLALIAATVLLLTRCIDLDEALGSINGSVLLLIFAMLAIGIGLENSGAIKLIVDAISPVLQGTSPILLLLALYTLTSVLTEMATNNAVAVIVTPLAIGLAQSLGVDPRAFVVAVMFGASASFATPIGYQTNTLVYGAGNYRFTDFLKVGVPMNIIVGIATCAAIALFMDL</sequence>
<dbReference type="InterPro" id="IPR031312">
    <property type="entry name" value="Na/sul_symport_CS"/>
</dbReference>
<evidence type="ECO:0000256" key="7">
    <source>
        <dbReference type="SAM" id="Phobius"/>
    </source>
</evidence>
<dbReference type="PANTHER" id="PTHR43652:SF2">
    <property type="entry name" value="BASIC AMINO ACID ANTIPORTER YFCC-RELATED"/>
    <property type="match status" value="1"/>
</dbReference>
<dbReference type="RefSeq" id="WP_340329637.1">
    <property type="nucleotide sequence ID" value="NZ_JAZHOF010000004.1"/>
</dbReference>
<name>A0AAW9RI97_9HYPH</name>
<feature type="transmembrane region" description="Helical" evidence="7">
    <location>
        <begin position="450"/>
        <end position="468"/>
    </location>
</feature>
<evidence type="ECO:0000259" key="8">
    <source>
        <dbReference type="PROSITE" id="PS51202"/>
    </source>
</evidence>
<gene>
    <name evidence="9" type="ORF">V3328_10665</name>
</gene>
<keyword evidence="10" id="KW-1185">Reference proteome</keyword>
<dbReference type="InterPro" id="IPR036721">
    <property type="entry name" value="RCK_C_sf"/>
</dbReference>
<keyword evidence="3 7" id="KW-0812">Transmembrane</keyword>
<reference evidence="9 10" key="1">
    <citation type="submission" date="2024-02" db="EMBL/GenBank/DDBJ databases">
        <title>Genome analysis and characterization of Microbaculum marinisediminis sp. nov., isolated from marine sediment.</title>
        <authorList>
            <person name="Du Z.-J."/>
            <person name="Ye Y.-Q."/>
            <person name="Zhang Z.-R."/>
            <person name="Yuan S.-M."/>
            <person name="Zhang X.-Y."/>
        </authorList>
    </citation>
    <scope>NUCLEOTIDE SEQUENCE [LARGE SCALE GENOMIC DNA]</scope>
    <source>
        <strain evidence="9 10">SDUM1044001</strain>
    </source>
</reference>
<dbReference type="GO" id="GO:0006813">
    <property type="term" value="P:potassium ion transport"/>
    <property type="evidence" value="ECO:0007669"/>
    <property type="project" value="InterPro"/>
</dbReference>
<feature type="transmembrane region" description="Helical" evidence="7">
    <location>
        <begin position="31"/>
        <end position="48"/>
    </location>
</feature>